<dbReference type="GO" id="GO:0000018">
    <property type="term" value="P:regulation of DNA recombination"/>
    <property type="evidence" value="ECO:0007669"/>
    <property type="project" value="TreeGrafter"/>
</dbReference>
<dbReference type="KEGG" id="vg:62680474"/>
<accession>A0A873WNJ3</accession>
<dbReference type="GO" id="GO:0006310">
    <property type="term" value="P:DNA recombination"/>
    <property type="evidence" value="ECO:0007669"/>
    <property type="project" value="UniProtKB-KW"/>
</dbReference>
<evidence type="ECO:0008006" key="6">
    <source>
        <dbReference type="Google" id="ProtNLM"/>
    </source>
</evidence>
<comment type="subcellular location">
    <subcellularLocation>
        <location evidence="1">Cytoplasm</location>
        <location evidence="1">Nucleoid</location>
    </subcellularLocation>
</comment>
<evidence type="ECO:0000313" key="4">
    <source>
        <dbReference type="EMBL" id="QPB11495.1"/>
    </source>
</evidence>
<dbReference type="PANTHER" id="PTHR38103:SF1">
    <property type="entry name" value="RECOMBINATION-ASSOCIATED PROTEIN RDGC"/>
    <property type="match status" value="1"/>
</dbReference>
<proteinExistence type="predicted"/>
<dbReference type="GO" id="GO:0003690">
    <property type="term" value="F:double-stranded DNA binding"/>
    <property type="evidence" value="ECO:0007669"/>
    <property type="project" value="TreeGrafter"/>
</dbReference>
<dbReference type="RefSeq" id="YP_009997959.1">
    <property type="nucleotide sequence ID" value="NC_052979.1"/>
</dbReference>
<dbReference type="Pfam" id="PF04381">
    <property type="entry name" value="RdgC"/>
    <property type="match status" value="1"/>
</dbReference>
<dbReference type="PANTHER" id="PTHR38103">
    <property type="entry name" value="RECOMBINATION-ASSOCIATED PROTEIN RDGC"/>
    <property type="match status" value="1"/>
</dbReference>
<sequence>MKGFDKFVAYTVQVPERESQKGGFAELACDASQFPKLADMLETAVRNLPSGDPHATQWTRQGFSVPNPHEEPVIIVDEVLGEQKDVPYVIADENEKFIWLVFEERARMLSPATIKDALAEVEEEYFERHEEHMTKRERNDARDKIIADLLPKAPIKRTRTNVMIIEGVVIVFAGSRNIGDKVTSALRKCLGSLPVMDWFEAPDFVNMFLKKIAKSDYDLETPVGKARADFELVGNAKLKLESGDYTFKGVEDITSDESFTTALEMSDGMHPYGLIEGHLHLTATGTDRPLAFTLSNKGAIKGVKWVGEDEESEFDPSEYDEAEERESAMLRFNAWNGYTSAFLILKSLYLAAANRFEDEAGDWNVTNYEEDDI</sequence>
<evidence type="ECO:0000256" key="1">
    <source>
        <dbReference type="ARBA" id="ARBA00004453"/>
    </source>
</evidence>
<reference evidence="4" key="1">
    <citation type="submission" date="2020-10" db="EMBL/GenBank/DDBJ databases">
        <authorList>
            <person name="Ben Porat S."/>
            <person name="Alkalay-Oren S."/>
            <person name="Coppenhagen-Glazer S."/>
            <person name="Hazan R."/>
        </authorList>
    </citation>
    <scope>NUCLEOTIDE SEQUENCE</scope>
</reference>
<dbReference type="EMBL" id="MW145139">
    <property type="protein sequence ID" value="QPB11495.1"/>
    <property type="molecule type" value="Genomic_DNA"/>
</dbReference>
<protein>
    <recommendedName>
        <fullName evidence="6">Exonuclease</fullName>
    </recommendedName>
</protein>
<evidence type="ECO:0000256" key="2">
    <source>
        <dbReference type="ARBA" id="ARBA00022490"/>
    </source>
</evidence>
<keyword evidence="5" id="KW-1185">Reference proteome</keyword>
<evidence type="ECO:0000256" key="3">
    <source>
        <dbReference type="ARBA" id="ARBA00023172"/>
    </source>
</evidence>
<dbReference type="Proteomes" id="UP000663201">
    <property type="component" value="Segment"/>
</dbReference>
<organism evidence="4 5">
    <name type="scientific">Providencia phage Kokobel1</name>
    <dbReference type="NCBI Taxonomy" id="2783540"/>
    <lineage>
        <taxon>Viruses</taxon>
        <taxon>Duplodnaviria</taxon>
        <taxon>Heunggongvirae</taxon>
        <taxon>Uroviricota</taxon>
        <taxon>Caudoviricetes</taxon>
        <taxon>Casjensviridae</taxon>
        <taxon>Kokobelvirus</taxon>
        <taxon>Kokobelvirus kokobel1</taxon>
    </lineage>
</organism>
<keyword evidence="2" id="KW-0963">Cytoplasm</keyword>
<name>A0A873WNJ3_9CAUD</name>
<keyword evidence="3" id="KW-0233">DNA recombination</keyword>
<evidence type="ECO:0000313" key="5">
    <source>
        <dbReference type="Proteomes" id="UP000663201"/>
    </source>
</evidence>
<dbReference type="GO" id="GO:0009295">
    <property type="term" value="C:nucleoid"/>
    <property type="evidence" value="ECO:0007669"/>
    <property type="project" value="UniProtKB-SubCell"/>
</dbReference>
<dbReference type="InterPro" id="IPR007476">
    <property type="entry name" value="RdgC"/>
</dbReference>
<dbReference type="GeneID" id="62680474"/>